<evidence type="ECO:0000256" key="7">
    <source>
        <dbReference type="ARBA" id="ARBA00022833"/>
    </source>
</evidence>
<keyword evidence="5" id="KW-0479">Metal-binding</keyword>
<evidence type="ECO:0000256" key="5">
    <source>
        <dbReference type="ARBA" id="ARBA00022723"/>
    </source>
</evidence>
<evidence type="ECO:0000256" key="6">
    <source>
        <dbReference type="ARBA" id="ARBA00022771"/>
    </source>
</evidence>
<sequence length="393" mass="45119">MADIKTLEHSTLKVPYELLNKQFRGSQKVIDREASKLNTTAGELEKKFQDPRLTVRDVTSALSTMVDNLSMLKRKAEESIQEELGASRVIKRRLEHLQERDTPGIKDLTPPTWWQKNRLDRMLVEYFLRAGYYSSALKLAKHSNIEDLTNIDLFMTSKEIEDALAKSDTKPCLSWCVDNRSKLRKMKSTLEFNVRKQEFVELIREDKRLDAIRHARKYFSTAEQTQVLEVQKLMGMLAFSSDNPENPYNDLLDKNNWQKLVLQFRQENFKLHQLNSTSVFTATLQAGLSALKTLHCYKDDANLRHPDCPVCSTHLNELAQPLPFAHCTNSKLVCSITGTALNEHNPPMMLPNGRIYGLKASAFSMAAVNDGRVVCPRTREIYHVDNLEKVFVM</sequence>
<dbReference type="PANTHER" id="PTHR12170:SF2">
    <property type="entry name" value="E3 UBIQUITIN-PROTEIN TRANSFERASE MAEA"/>
    <property type="match status" value="1"/>
</dbReference>
<feature type="domain" description="CTLH" evidence="11">
    <location>
        <begin position="154"/>
        <end position="210"/>
    </location>
</feature>
<dbReference type="InterPro" id="IPR013144">
    <property type="entry name" value="CRA_dom"/>
</dbReference>
<evidence type="ECO:0000256" key="10">
    <source>
        <dbReference type="PROSITE-ProRule" id="PRU01215"/>
    </source>
</evidence>
<organism evidence="13 14">
    <name type="scientific">Lymnaea stagnalis</name>
    <name type="common">Great pond snail</name>
    <name type="synonym">Helix stagnalis</name>
    <dbReference type="NCBI Taxonomy" id="6523"/>
    <lineage>
        <taxon>Eukaryota</taxon>
        <taxon>Metazoa</taxon>
        <taxon>Spiralia</taxon>
        <taxon>Lophotrochozoa</taxon>
        <taxon>Mollusca</taxon>
        <taxon>Gastropoda</taxon>
        <taxon>Heterobranchia</taxon>
        <taxon>Euthyneura</taxon>
        <taxon>Panpulmonata</taxon>
        <taxon>Hygrophila</taxon>
        <taxon>Lymnaeoidea</taxon>
        <taxon>Lymnaeidae</taxon>
        <taxon>Lymnaea</taxon>
    </lineage>
</organism>
<dbReference type="CDD" id="cd16659">
    <property type="entry name" value="RING-Ubox_Emp"/>
    <property type="match status" value="1"/>
</dbReference>
<keyword evidence="14" id="KW-1185">Reference proteome</keyword>
<dbReference type="GO" id="GO:0043249">
    <property type="term" value="P:erythrocyte maturation"/>
    <property type="evidence" value="ECO:0007669"/>
    <property type="project" value="UniProtKB-KW"/>
</dbReference>
<comment type="subcellular location">
    <subcellularLocation>
        <location evidence="2">Cytoplasm</location>
    </subcellularLocation>
    <subcellularLocation>
        <location evidence="1">Nucleus matrix</location>
    </subcellularLocation>
</comment>
<dbReference type="InterPro" id="IPR044063">
    <property type="entry name" value="ZF_RING_GID"/>
</dbReference>
<accession>A0AAV2HKI3</accession>
<dbReference type="GO" id="GO:0043161">
    <property type="term" value="P:proteasome-mediated ubiquitin-dependent protein catabolic process"/>
    <property type="evidence" value="ECO:0007669"/>
    <property type="project" value="InterPro"/>
</dbReference>
<evidence type="ECO:0000259" key="12">
    <source>
        <dbReference type="PROSITE" id="PS51867"/>
    </source>
</evidence>
<keyword evidence="6 10" id="KW-0863">Zinc-finger</keyword>
<dbReference type="InterPro" id="IPR024964">
    <property type="entry name" value="CTLH/CRA"/>
</dbReference>
<feature type="zinc finger region" description="RING-Gid-type" evidence="10">
    <location>
        <begin position="308"/>
        <end position="378"/>
    </location>
</feature>
<dbReference type="InterPro" id="IPR045098">
    <property type="entry name" value="Fyv10_fam"/>
</dbReference>
<gene>
    <name evidence="13" type="ORF">GSLYS_00007344001</name>
</gene>
<dbReference type="GO" id="GO:0005737">
    <property type="term" value="C:cytoplasm"/>
    <property type="evidence" value="ECO:0007669"/>
    <property type="project" value="UniProtKB-SubCell"/>
</dbReference>
<proteinExistence type="predicted"/>
<dbReference type="SMART" id="SM00668">
    <property type="entry name" value="CTLH"/>
    <property type="match status" value="1"/>
</dbReference>
<dbReference type="Pfam" id="PF10607">
    <property type="entry name" value="CTLH"/>
    <property type="match status" value="1"/>
</dbReference>
<evidence type="ECO:0000313" key="14">
    <source>
        <dbReference type="Proteomes" id="UP001497497"/>
    </source>
</evidence>
<dbReference type="GO" id="GO:0016363">
    <property type="term" value="C:nuclear matrix"/>
    <property type="evidence" value="ECO:0007669"/>
    <property type="project" value="UniProtKB-SubCell"/>
</dbReference>
<dbReference type="GO" id="GO:0034657">
    <property type="term" value="C:GID complex"/>
    <property type="evidence" value="ECO:0007669"/>
    <property type="project" value="TreeGrafter"/>
</dbReference>
<dbReference type="PROSITE" id="PS50897">
    <property type="entry name" value="CTLH"/>
    <property type="match status" value="1"/>
</dbReference>
<feature type="domain" description="RING-Gid-type" evidence="12">
    <location>
        <begin position="308"/>
        <end position="378"/>
    </location>
</feature>
<evidence type="ECO:0000313" key="13">
    <source>
        <dbReference type="EMBL" id="CAL1533326.1"/>
    </source>
</evidence>
<keyword evidence="8" id="KW-0265">Erythrocyte maturation</keyword>
<evidence type="ECO:0000256" key="9">
    <source>
        <dbReference type="ARBA" id="ARBA00029678"/>
    </source>
</evidence>
<evidence type="ECO:0000256" key="8">
    <source>
        <dbReference type="ARBA" id="ARBA00023057"/>
    </source>
</evidence>
<dbReference type="AlphaFoldDB" id="A0AAV2HKI3"/>
<reference evidence="13 14" key="1">
    <citation type="submission" date="2024-04" db="EMBL/GenBank/DDBJ databases">
        <authorList>
            <consortium name="Genoscope - CEA"/>
            <person name="William W."/>
        </authorList>
    </citation>
    <scope>NUCLEOTIDE SEQUENCE [LARGE SCALE GENOMIC DNA]</scope>
</reference>
<name>A0AAV2HKI3_LYMST</name>
<dbReference type="EMBL" id="CAXITT010000140">
    <property type="protein sequence ID" value="CAL1533326.1"/>
    <property type="molecule type" value="Genomic_DNA"/>
</dbReference>
<evidence type="ECO:0000256" key="4">
    <source>
        <dbReference type="ARBA" id="ARBA00022490"/>
    </source>
</evidence>
<evidence type="ECO:0000256" key="3">
    <source>
        <dbReference type="ARBA" id="ARBA00014384"/>
    </source>
</evidence>
<dbReference type="PANTHER" id="PTHR12170">
    <property type="entry name" value="MACROPHAGE ERYTHROBLAST ATTACHER-RELATED"/>
    <property type="match status" value="1"/>
</dbReference>
<dbReference type="Proteomes" id="UP001497497">
    <property type="component" value="Unassembled WGS sequence"/>
</dbReference>
<dbReference type="InterPro" id="IPR006594">
    <property type="entry name" value="LisH"/>
</dbReference>
<dbReference type="PROSITE" id="PS50896">
    <property type="entry name" value="LISH"/>
    <property type="match status" value="1"/>
</dbReference>
<dbReference type="PROSITE" id="PS51867">
    <property type="entry name" value="ZF_RING_GID"/>
    <property type="match status" value="1"/>
</dbReference>
<protein>
    <recommendedName>
        <fullName evidence="3">E3 ubiquitin-protein transferase MAEA</fullName>
    </recommendedName>
    <alternativeName>
        <fullName evidence="9">Macrophage erythroblast attacher</fullName>
    </alternativeName>
</protein>
<dbReference type="GO" id="GO:0061630">
    <property type="term" value="F:ubiquitin protein ligase activity"/>
    <property type="evidence" value="ECO:0007669"/>
    <property type="project" value="InterPro"/>
</dbReference>
<keyword evidence="4" id="KW-0963">Cytoplasm</keyword>
<dbReference type="GO" id="GO:0008270">
    <property type="term" value="F:zinc ion binding"/>
    <property type="evidence" value="ECO:0007669"/>
    <property type="project" value="UniProtKB-KW"/>
</dbReference>
<dbReference type="InterPro" id="IPR006595">
    <property type="entry name" value="CTLH_C"/>
</dbReference>
<dbReference type="SMART" id="SM00757">
    <property type="entry name" value="CRA"/>
    <property type="match status" value="1"/>
</dbReference>
<dbReference type="SMART" id="SM00667">
    <property type="entry name" value="LisH"/>
    <property type="match status" value="1"/>
</dbReference>
<comment type="caution">
    <text evidence="13">The sequence shown here is derived from an EMBL/GenBank/DDBJ whole genome shotgun (WGS) entry which is preliminary data.</text>
</comment>
<evidence type="ECO:0000256" key="2">
    <source>
        <dbReference type="ARBA" id="ARBA00004496"/>
    </source>
</evidence>
<keyword evidence="7" id="KW-0862">Zinc</keyword>
<evidence type="ECO:0000259" key="11">
    <source>
        <dbReference type="PROSITE" id="PS50897"/>
    </source>
</evidence>
<evidence type="ECO:0000256" key="1">
    <source>
        <dbReference type="ARBA" id="ARBA00004109"/>
    </source>
</evidence>